<dbReference type="Pfam" id="PF01565">
    <property type="entry name" value="FAD_binding_4"/>
    <property type="match status" value="1"/>
</dbReference>
<feature type="compositionally biased region" description="Polar residues" evidence="3">
    <location>
        <begin position="356"/>
        <end position="366"/>
    </location>
</feature>
<feature type="region of interest" description="Disordered" evidence="3">
    <location>
        <begin position="68"/>
        <end position="119"/>
    </location>
</feature>
<dbReference type="GO" id="GO:0071949">
    <property type="term" value="F:FAD binding"/>
    <property type="evidence" value="ECO:0007669"/>
    <property type="project" value="InterPro"/>
</dbReference>
<feature type="compositionally biased region" description="Basic residues" evidence="3">
    <location>
        <begin position="73"/>
        <end position="98"/>
    </location>
</feature>
<dbReference type="InterPro" id="IPR050432">
    <property type="entry name" value="FAD-linked_Oxidoreductases_BP"/>
</dbReference>
<dbReference type="Gene3D" id="3.30.465.10">
    <property type="match status" value="1"/>
</dbReference>
<reference evidence="5" key="3">
    <citation type="journal article" date="2017" name="Nature">
        <title>Genome sequence of the progenitor of the wheat D genome Aegilops tauschii.</title>
        <authorList>
            <person name="Luo M.C."/>
            <person name="Gu Y.Q."/>
            <person name="Puiu D."/>
            <person name="Wang H."/>
            <person name="Twardziok S.O."/>
            <person name="Deal K.R."/>
            <person name="Huo N."/>
            <person name="Zhu T."/>
            <person name="Wang L."/>
            <person name="Wang Y."/>
            <person name="McGuire P.E."/>
            <person name="Liu S."/>
            <person name="Long H."/>
            <person name="Ramasamy R.K."/>
            <person name="Rodriguez J.C."/>
            <person name="Van S.L."/>
            <person name="Yuan L."/>
            <person name="Wang Z."/>
            <person name="Xia Z."/>
            <person name="Xiao L."/>
            <person name="Anderson O.D."/>
            <person name="Ouyang S."/>
            <person name="Liang Y."/>
            <person name="Zimin A.V."/>
            <person name="Pertea G."/>
            <person name="Qi P."/>
            <person name="Bennetzen J.L."/>
            <person name="Dai X."/>
            <person name="Dawson M.W."/>
            <person name="Muller H.G."/>
            <person name="Kugler K."/>
            <person name="Rivarola-Duarte L."/>
            <person name="Spannagl M."/>
            <person name="Mayer K.F.X."/>
            <person name="Lu F.H."/>
            <person name="Bevan M.W."/>
            <person name="Leroy P."/>
            <person name="Li P."/>
            <person name="You F.M."/>
            <person name="Sun Q."/>
            <person name="Liu Z."/>
            <person name="Lyons E."/>
            <person name="Wicker T."/>
            <person name="Salzberg S.L."/>
            <person name="Devos K.M."/>
            <person name="Dvorak J."/>
        </authorList>
    </citation>
    <scope>NUCLEOTIDE SEQUENCE [LARGE SCALE GENOMIC DNA]</scope>
    <source>
        <strain evidence="5">cv. AL8/78</strain>
    </source>
</reference>
<reference evidence="5" key="5">
    <citation type="journal article" date="2021" name="G3 (Bethesda)">
        <title>Aegilops tauschii genome assembly Aet v5.0 features greater sequence contiguity and improved annotation.</title>
        <authorList>
            <person name="Wang L."/>
            <person name="Zhu T."/>
            <person name="Rodriguez J.C."/>
            <person name="Deal K.R."/>
            <person name="Dubcovsky J."/>
            <person name="McGuire P.E."/>
            <person name="Lux T."/>
            <person name="Spannagl M."/>
            <person name="Mayer K.F.X."/>
            <person name="Baldrich P."/>
            <person name="Meyers B.C."/>
            <person name="Huo N."/>
            <person name="Gu Y.Q."/>
            <person name="Zhou H."/>
            <person name="Devos K.M."/>
            <person name="Bennetzen J.L."/>
            <person name="Unver T."/>
            <person name="Budak H."/>
            <person name="Gulick P.J."/>
            <person name="Galiba G."/>
            <person name="Kalapos B."/>
            <person name="Nelson D.R."/>
            <person name="Li P."/>
            <person name="You F.M."/>
            <person name="Luo M.C."/>
            <person name="Dvorak J."/>
        </authorList>
    </citation>
    <scope>NUCLEOTIDE SEQUENCE [LARGE SCALE GENOMIC DNA]</scope>
    <source>
        <strain evidence="5">cv. AL8/78</strain>
    </source>
</reference>
<evidence type="ECO:0000256" key="2">
    <source>
        <dbReference type="ARBA" id="ARBA00023002"/>
    </source>
</evidence>
<feature type="compositionally biased region" description="Low complexity" evidence="3">
    <location>
        <begin position="425"/>
        <end position="455"/>
    </location>
</feature>
<dbReference type="AlphaFoldDB" id="A0A452XZR1"/>
<name>A0A452XZR1_AEGTS</name>
<dbReference type="PANTHER" id="PTHR13878">
    <property type="entry name" value="GULONOLACTONE OXIDASE"/>
    <property type="match status" value="1"/>
</dbReference>
<evidence type="ECO:0000256" key="1">
    <source>
        <dbReference type="ARBA" id="ARBA00005466"/>
    </source>
</evidence>
<evidence type="ECO:0000259" key="4">
    <source>
        <dbReference type="PROSITE" id="PS51387"/>
    </source>
</evidence>
<dbReference type="SUPFAM" id="SSF56176">
    <property type="entry name" value="FAD-binding/transporter-associated domain-like"/>
    <property type="match status" value="1"/>
</dbReference>
<feature type="region of interest" description="Disordered" evidence="3">
    <location>
        <begin position="314"/>
        <end position="531"/>
    </location>
</feature>
<dbReference type="PANTHER" id="PTHR13878:SF147">
    <property type="entry name" value="FAD-BINDING PCMH-TYPE DOMAIN-CONTAINING PROTEIN"/>
    <property type="match status" value="1"/>
</dbReference>
<feature type="compositionally biased region" description="Basic residues" evidence="3">
    <location>
        <begin position="487"/>
        <end position="496"/>
    </location>
</feature>
<dbReference type="Proteomes" id="UP000015105">
    <property type="component" value="Chromosome 1D"/>
</dbReference>
<evidence type="ECO:0000256" key="3">
    <source>
        <dbReference type="SAM" id="MobiDB-lite"/>
    </source>
</evidence>
<feature type="compositionally biased region" description="Low complexity" evidence="3">
    <location>
        <begin position="375"/>
        <end position="393"/>
    </location>
</feature>
<feature type="compositionally biased region" description="Low complexity" evidence="3">
    <location>
        <begin position="468"/>
        <end position="486"/>
    </location>
</feature>
<dbReference type="EnsemblPlants" id="AET1Gv20232800.2">
    <property type="protein sequence ID" value="AET1Gv20232800.2"/>
    <property type="gene ID" value="AET1Gv20232800"/>
</dbReference>
<dbReference type="InterPro" id="IPR006094">
    <property type="entry name" value="Oxid_FAD_bind_N"/>
</dbReference>
<evidence type="ECO:0000313" key="5">
    <source>
        <dbReference type="EnsemblPlants" id="AET1Gv20232800.2"/>
    </source>
</evidence>
<dbReference type="GO" id="GO:0016491">
    <property type="term" value="F:oxidoreductase activity"/>
    <property type="evidence" value="ECO:0007669"/>
    <property type="project" value="UniProtKB-KW"/>
</dbReference>
<feature type="domain" description="FAD-binding PCMH-type" evidence="4">
    <location>
        <begin position="26"/>
        <end position="251"/>
    </location>
</feature>
<feature type="compositionally biased region" description="Low complexity" evidence="3">
    <location>
        <begin position="497"/>
        <end position="531"/>
    </location>
</feature>
<reference evidence="6" key="1">
    <citation type="journal article" date="2014" name="Science">
        <title>Ancient hybridizations among the ancestral genomes of bread wheat.</title>
        <authorList>
            <consortium name="International Wheat Genome Sequencing Consortium,"/>
            <person name="Marcussen T."/>
            <person name="Sandve S.R."/>
            <person name="Heier L."/>
            <person name="Spannagl M."/>
            <person name="Pfeifer M."/>
            <person name="Jakobsen K.S."/>
            <person name="Wulff B.B."/>
            <person name="Steuernagel B."/>
            <person name="Mayer K.F."/>
            <person name="Olsen O.A."/>
        </authorList>
    </citation>
    <scope>NUCLEOTIDE SEQUENCE [LARGE SCALE GENOMIC DNA]</scope>
    <source>
        <strain evidence="6">cv. AL8/78</strain>
    </source>
</reference>
<dbReference type="InterPro" id="IPR036318">
    <property type="entry name" value="FAD-bd_PCMH-like_sf"/>
</dbReference>
<proteinExistence type="inferred from homology"/>
<organism evidence="5 6">
    <name type="scientific">Aegilops tauschii subsp. strangulata</name>
    <name type="common">Goatgrass</name>
    <dbReference type="NCBI Taxonomy" id="200361"/>
    <lineage>
        <taxon>Eukaryota</taxon>
        <taxon>Viridiplantae</taxon>
        <taxon>Streptophyta</taxon>
        <taxon>Embryophyta</taxon>
        <taxon>Tracheophyta</taxon>
        <taxon>Spermatophyta</taxon>
        <taxon>Magnoliopsida</taxon>
        <taxon>Liliopsida</taxon>
        <taxon>Poales</taxon>
        <taxon>Poaceae</taxon>
        <taxon>BOP clade</taxon>
        <taxon>Pooideae</taxon>
        <taxon>Triticodae</taxon>
        <taxon>Triticeae</taxon>
        <taxon>Triticinae</taxon>
        <taxon>Aegilops</taxon>
    </lineage>
</organism>
<comment type="similarity">
    <text evidence="1">Belongs to the oxygen-dependent FAD-linked oxidoreductase family.</text>
</comment>
<keyword evidence="2" id="KW-0560">Oxidoreductase</keyword>
<accession>A0A452XZR1</accession>
<keyword evidence="6" id="KW-1185">Reference proteome</keyword>
<reference evidence="6" key="2">
    <citation type="journal article" date="2017" name="Nat. Plants">
        <title>The Aegilops tauschii genome reveals multiple impacts of transposons.</title>
        <authorList>
            <person name="Zhao G."/>
            <person name="Zou C."/>
            <person name="Li K."/>
            <person name="Wang K."/>
            <person name="Li T."/>
            <person name="Gao L."/>
            <person name="Zhang X."/>
            <person name="Wang H."/>
            <person name="Yang Z."/>
            <person name="Liu X."/>
            <person name="Jiang W."/>
            <person name="Mao L."/>
            <person name="Kong X."/>
            <person name="Jiao Y."/>
            <person name="Jia J."/>
        </authorList>
    </citation>
    <scope>NUCLEOTIDE SEQUENCE [LARGE SCALE GENOMIC DNA]</scope>
    <source>
        <strain evidence="6">cv. AL8/78</strain>
    </source>
</reference>
<reference evidence="5" key="4">
    <citation type="submission" date="2019-03" db="UniProtKB">
        <authorList>
            <consortium name="EnsemblPlants"/>
        </authorList>
    </citation>
    <scope>IDENTIFICATION</scope>
</reference>
<feature type="compositionally biased region" description="Low complexity" evidence="3">
    <location>
        <begin position="335"/>
        <end position="346"/>
    </location>
</feature>
<dbReference type="InterPro" id="IPR016169">
    <property type="entry name" value="FAD-bd_PCMH_sub2"/>
</dbReference>
<dbReference type="PROSITE" id="PS51387">
    <property type="entry name" value="FAD_PCMH"/>
    <property type="match status" value="1"/>
</dbReference>
<feature type="region of interest" description="Disordered" evidence="3">
    <location>
        <begin position="1"/>
        <end position="52"/>
    </location>
</feature>
<sequence>PFRHSPLVPQITRPRGSNGRWHSLAGGSPPCGRVPAPRRELQPSAGASHLHTRRRHLQLHRHQHVRILSGQHHLSRGQRRLPAHRAGAPRRRGGRRVRQTQAQGGHQALAQPPQAGVPRRPRTIISTARLNRTVRVDAVARLMTVESGMVLRGLIEAAGAAGLSLPHSPYWRGLTIGGLLATAAHGSLLWGKGSAVHEYVVGMRIVTPAPASQGFAVVRELGADHPDLDAAKVSLGVLGVVSRVTLAMQPLFKRSVTIVKRGDADLPAQVAAWGRLHEFGDMTWLPQEGQVLYRQDDRVDVSSPGDGLNDLFFFRSTPVPRAGSSPPEPPRSGCRRTAPTPPGARRCVPTWWPPSSRGTATLTTAFRSRGTRWWGTSTASRRSGRASTARRTAFGPPARGTRASEAPSTTTQPSASRSPGRRRSSPTCSGSGTSTRARSAPASTSGWACSSATSRPPRPASARRRTRSTLTWSTTGAAPPAASRARMPTRRTRSSRWRCASTVASRTGARTATPPSTAPSPGTRRPASSSG</sequence>
<dbReference type="Gramene" id="AET1Gv20232800.2">
    <property type="protein sequence ID" value="AET1Gv20232800.2"/>
    <property type="gene ID" value="AET1Gv20232800"/>
</dbReference>
<protein>
    <recommendedName>
        <fullName evidence="4">FAD-binding PCMH-type domain-containing protein</fullName>
    </recommendedName>
</protein>
<evidence type="ECO:0000313" key="6">
    <source>
        <dbReference type="Proteomes" id="UP000015105"/>
    </source>
</evidence>
<dbReference type="InterPro" id="IPR016166">
    <property type="entry name" value="FAD-bd_PCMH"/>
</dbReference>